<dbReference type="GO" id="GO:0015421">
    <property type="term" value="F:ABC-type oligopeptide transporter activity"/>
    <property type="evidence" value="ECO:0007669"/>
    <property type="project" value="TreeGrafter"/>
</dbReference>
<dbReference type="GO" id="GO:0005524">
    <property type="term" value="F:ATP binding"/>
    <property type="evidence" value="ECO:0007669"/>
    <property type="project" value="InterPro"/>
</dbReference>
<dbReference type="SUPFAM" id="SSF90123">
    <property type="entry name" value="ABC transporter transmembrane region"/>
    <property type="match status" value="1"/>
</dbReference>
<evidence type="ECO:0000256" key="3">
    <source>
        <dbReference type="ARBA" id="ARBA00022989"/>
    </source>
</evidence>
<dbReference type="SUPFAM" id="SSF52540">
    <property type="entry name" value="P-loop containing nucleoside triphosphate hydrolases"/>
    <property type="match status" value="1"/>
</dbReference>
<reference evidence="8 9" key="1">
    <citation type="journal article" date="2024" name="Science">
        <title>Giant polyketide synthase enzymes in the biosynthesis of giant marine polyether toxins.</title>
        <authorList>
            <person name="Fallon T.R."/>
            <person name="Shende V.V."/>
            <person name="Wierzbicki I.H."/>
            <person name="Pendleton A.L."/>
            <person name="Watervoot N.F."/>
            <person name="Auber R.P."/>
            <person name="Gonzalez D.J."/>
            <person name="Wisecaver J.H."/>
            <person name="Moore B.S."/>
        </authorList>
    </citation>
    <scope>NUCLEOTIDE SEQUENCE [LARGE SCALE GENOMIC DNA]</scope>
    <source>
        <strain evidence="8 9">12B1</strain>
    </source>
</reference>
<dbReference type="Proteomes" id="UP001515480">
    <property type="component" value="Unassembled WGS sequence"/>
</dbReference>
<keyword evidence="3 5" id="KW-1133">Transmembrane helix</keyword>
<evidence type="ECO:0000259" key="6">
    <source>
        <dbReference type="PROSITE" id="PS50893"/>
    </source>
</evidence>
<sequence>MARVGWLRLAAPQLAWMISGTCFLVVAAFAELAMTRNGGQIVDLLSRASTPPEELDRVFFTIGSQLLTVAVIKHLGEFLLRVSGERVAIDARTKLFDALLQQDVSFFDRTPNGSLVALLTTDVDAIQHAVALHLPDVVRYGFAAACSAAWMASISWRLTMFGLMAGPPIGLLASLFGGYLNALSRRHQLQLSAAAAVASESIACVRTIKAFGRESLVAETYQGEVLRSCSLALREYGWHKCWNASNLLMAACATGLVVRAGSRAVLSGDLSAGDLLSFAVFGVSTGQAANEAANHWASMSNSAARGSRAVSMMEERGKSTGELANAFKVQVATSRVHATRPLYHQGWTLVVWQMPHSSANGVAVELHGLRFRYPSVDGCSPGNALDAINFTADAGKMTALVGPSGCGKSTILNLILQFYEPLEGGIKIGGVSLGSLPPGWLRNYVAVVPQDADLFRGSLRHNITFGGYDMIVGERGNTLSGGQRQRALAMVGMTKLVVAHRLSTISDAHLIQVLDHGSIVEKGQHKDLVQAGGKYAQLTASALNR</sequence>
<gene>
    <name evidence="8" type="ORF">AB1Y20_020462</name>
</gene>
<evidence type="ECO:0000313" key="9">
    <source>
        <dbReference type="Proteomes" id="UP001515480"/>
    </source>
</evidence>
<protein>
    <submittedName>
        <fullName evidence="8">Uncharacterized protein</fullName>
    </submittedName>
</protein>
<dbReference type="Pfam" id="PF00664">
    <property type="entry name" value="ABC_membrane"/>
    <property type="match status" value="1"/>
</dbReference>
<comment type="caution">
    <text evidence="8">The sequence shown here is derived from an EMBL/GenBank/DDBJ whole genome shotgun (WGS) entry which is preliminary data.</text>
</comment>
<dbReference type="GO" id="GO:0016887">
    <property type="term" value="F:ATP hydrolysis activity"/>
    <property type="evidence" value="ECO:0007669"/>
    <property type="project" value="InterPro"/>
</dbReference>
<comment type="subcellular location">
    <subcellularLocation>
        <location evidence="1">Membrane</location>
        <topology evidence="1">Multi-pass membrane protein</topology>
    </subcellularLocation>
</comment>
<feature type="transmembrane region" description="Helical" evidence="5">
    <location>
        <begin position="14"/>
        <end position="34"/>
    </location>
</feature>
<dbReference type="PANTHER" id="PTHR43394:SF1">
    <property type="entry name" value="ATP-BINDING CASSETTE SUB-FAMILY B MEMBER 10, MITOCHONDRIAL"/>
    <property type="match status" value="1"/>
</dbReference>
<dbReference type="GO" id="GO:0016020">
    <property type="term" value="C:membrane"/>
    <property type="evidence" value="ECO:0007669"/>
    <property type="project" value="UniProtKB-SubCell"/>
</dbReference>
<evidence type="ECO:0000256" key="4">
    <source>
        <dbReference type="ARBA" id="ARBA00023136"/>
    </source>
</evidence>
<dbReference type="InterPro" id="IPR011527">
    <property type="entry name" value="ABC1_TM_dom"/>
</dbReference>
<evidence type="ECO:0000313" key="8">
    <source>
        <dbReference type="EMBL" id="KAL1525609.1"/>
    </source>
</evidence>
<keyword evidence="9" id="KW-1185">Reference proteome</keyword>
<feature type="domain" description="ABC transmembrane type-1" evidence="7">
    <location>
        <begin position="20"/>
        <end position="301"/>
    </location>
</feature>
<name>A0AB34JZD9_PRYPA</name>
<dbReference type="Gene3D" id="1.20.1560.10">
    <property type="entry name" value="ABC transporter type 1, transmembrane domain"/>
    <property type="match status" value="1"/>
</dbReference>
<proteinExistence type="predicted"/>
<accession>A0AB34JZD9</accession>
<dbReference type="InterPro" id="IPR036640">
    <property type="entry name" value="ABC1_TM_sf"/>
</dbReference>
<dbReference type="Gene3D" id="3.40.50.300">
    <property type="entry name" value="P-loop containing nucleotide triphosphate hydrolases"/>
    <property type="match status" value="2"/>
</dbReference>
<dbReference type="InterPro" id="IPR003439">
    <property type="entry name" value="ABC_transporter-like_ATP-bd"/>
</dbReference>
<feature type="domain" description="ABC transporter" evidence="6">
    <location>
        <begin position="364"/>
        <end position="541"/>
    </location>
</feature>
<organism evidence="8 9">
    <name type="scientific">Prymnesium parvum</name>
    <name type="common">Toxic golden alga</name>
    <dbReference type="NCBI Taxonomy" id="97485"/>
    <lineage>
        <taxon>Eukaryota</taxon>
        <taxon>Haptista</taxon>
        <taxon>Haptophyta</taxon>
        <taxon>Prymnesiophyceae</taxon>
        <taxon>Prymnesiales</taxon>
        <taxon>Prymnesiaceae</taxon>
        <taxon>Prymnesium</taxon>
    </lineage>
</organism>
<dbReference type="PANTHER" id="PTHR43394">
    <property type="entry name" value="ATP-DEPENDENT PERMEASE MDL1, MITOCHONDRIAL"/>
    <property type="match status" value="1"/>
</dbReference>
<dbReference type="Pfam" id="PF00005">
    <property type="entry name" value="ABC_tran"/>
    <property type="match status" value="1"/>
</dbReference>
<keyword evidence="4 5" id="KW-0472">Membrane</keyword>
<dbReference type="EMBL" id="JBGBPQ010000004">
    <property type="protein sequence ID" value="KAL1525609.1"/>
    <property type="molecule type" value="Genomic_DNA"/>
</dbReference>
<feature type="transmembrane region" description="Helical" evidence="5">
    <location>
        <begin position="158"/>
        <end position="180"/>
    </location>
</feature>
<evidence type="ECO:0000256" key="1">
    <source>
        <dbReference type="ARBA" id="ARBA00004141"/>
    </source>
</evidence>
<evidence type="ECO:0000256" key="2">
    <source>
        <dbReference type="ARBA" id="ARBA00022692"/>
    </source>
</evidence>
<dbReference type="PROSITE" id="PS50893">
    <property type="entry name" value="ABC_TRANSPORTER_2"/>
    <property type="match status" value="1"/>
</dbReference>
<dbReference type="InterPro" id="IPR039421">
    <property type="entry name" value="Type_1_exporter"/>
</dbReference>
<dbReference type="PROSITE" id="PS50929">
    <property type="entry name" value="ABC_TM1F"/>
    <property type="match status" value="1"/>
</dbReference>
<dbReference type="AlphaFoldDB" id="A0AB34JZD9"/>
<evidence type="ECO:0000259" key="7">
    <source>
        <dbReference type="PROSITE" id="PS50929"/>
    </source>
</evidence>
<evidence type="ECO:0000256" key="5">
    <source>
        <dbReference type="SAM" id="Phobius"/>
    </source>
</evidence>
<keyword evidence="2 5" id="KW-0812">Transmembrane</keyword>
<dbReference type="InterPro" id="IPR027417">
    <property type="entry name" value="P-loop_NTPase"/>
</dbReference>